<dbReference type="STRING" id="1347342.BN863_17380"/>
<dbReference type="GO" id="GO:0016787">
    <property type="term" value="F:hydrolase activity"/>
    <property type="evidence" value="ECO:0007669"/>
    <property type="project" value="UniProtKB-KW"/>
</dbReference>
<keyword evidence="1" id="KW-0378">Hydrolase</keyword>
<evidence type="ECO:0000313" key="2">
    <source>
        <dbReference type="Proteomes" id="UP000016160"/>
    </source>
</evidence>
<name>T2KL39_FORAG</name>
<proteinExistence type="predicted"/>
<gene>
    <name evidence="1" type="ORF">BN863_17380</name>
</gene>
<dbReference type="HOGENOM" id="CLU_137235_0_0_10"/>
<dbReference type="EMBL" id="HG315671">
    <property type="protein sequence ID" value="CDF79450.1"/>
    <property type="molecule type" value="Genomic_DNA"/>
</dbReference>
<accession>T2KL39</accession>
<sequence length="160" mass="18599">MYLFIFSLLLIIFQYVNAKNVFEDDIRTIEKSKAKVEMLTDSIAVLNDKNLDLSYFNIEHNEDAYTYFENKGLDVPALIPFIKDEIYKQNTVKGGNPLIPYAANEGRSMLVNSIKILNHKWLITDFSDGVFWGEILVRYEVINQNEVTFEVIDSLLYPMQ</sequence>
<dbReference type="Proteomes" id="UP000016160">
    <property type="component" value="Chromosome"/>
</dbReference>
<dbReference type="AlphaFoldDB" id="T2KL39"/>
<dbReference type="eggNOG" id="ENOG5032S0H">
    <property type="taxonomic scope" value="Bacteria"/>
</dbReference>
<protein>
    <submittedName>
        <fullName evidence="1">Hydrolase</fullName>
    </submittedName>
</protein>
<organism evidence="1 2">
    <name type="scientific">Formosa agariphila (strain DSM 15362 / KCTC 12365 / LMG 23005 / KMM 3901 / M-2Alg 35-1)</name>
    <dbReference type="NCBI Taxonomy" id="1347342"/>
    <lineage>
        <taxon>Bacteria</taxon>
        <taxon>Pseudomonadati</taxon>
        <taxon>Bacteroidota</taxon>
        <taxon>Flavobacteriia</taxon>
        <taxon>Flavobacteriales</taxon>
        <taxon>Flavobacteriaceae</taxon>
        <taxon>Formosa</taxon>
    </lineage>
</organism>
<reference evidence="1 2" key="1">
    <citation type="journal article" date="2013" name="Appl. Environ. Microbiol.">
        <title>The genome of the alga-associated marine flavobacterium Formosa agariphila KMM 3901T reveals a broad potential for degradation of algal polysaccharides.</title>
        <authorList>
            <person name="Mann A.J."/>
            <person name="Hahnke R.L."/>
            <person name="Huang S."/>
            <person name="Werner J."/>
            <person name="Xing P."/>
            <person name="Barbeyron T."/>
            <person name="Huettel B."/>
            <person name="Stueber K."/>
            <person name="Reinhardt R."/>
            <person name="Harder J."/>
            <person name="Gloeckner F.O."/>
            <person name="Amann R.I."/>
            <person name="Teeling H."/>
        </authorList>
    </citation>
    <scope>NUCLEOTIDE SEQUENCE [LARGE SCALE GENOMIC DNA]</scope>
    <source>
        <strain evidence="2">DSM 15362 / KCTC 12365 / LMG 23005 / KMM 3901</strain>
    </source>
</reference>
<dbReference type="PATRIC" id="fig|1347342.6.peg.1743"/>
<keyword evidence="2" id="KW-1185">Reference proteome</keyword>
<evidence type="ECO:0000313" key="1">
    <source>
        <dbReference type="EMBL" id="CDF79450.1"/>
    </source>
</evidence>